<proteinExistence type="predicted"/>
<keyword evidence="4" id="KW-1185">Reference proteome</keyword>
<keyword evidence="1" id="KW-0812">Transmembrane</keyword>
<protein>
    <recommendedName>
        <fullName evidence="2">Trichome birefringence-like N-terminal domain-containing protein</fullName>
    </recommendedName>
</protein>
<accession>A0ABQ9CCP3</accession>
<comment type="caution">
    <text evidence="3">The sequence shown here is derived from an EMBL/GenBank/DDBJ whole genome shotgun (WGS) entry which is preliminary data.</text>
</comment>
<dbReference type="Proteomes" id="UP001141253">
    <property type="component" value="Chromosome 4"/>
</dbReference>
<sequence length="123" mass="14118">MVHVPEFHLGKNLLDNGMTKLLITLVLIVLAPMIPLYILNISSPIWLPSKISESRKCDIFRGKWIPYQDTPYYNNATCREISDQQNCMKFGRPDTDFLKWKWKPDEKKPNAVIAVSPVQSGLS</sequence>
<keyword evidence="1" id="KW-0472">Membrane</keyword>
<evidence type="ECO:0000256" key="1">
    <source>
        <dbReference type="SAM" id="Phobius"/>
    </source>
</evidence>
<feature type="transmembrane region" description="Helical" evidence="1">
    <location>
        <begin position="21"/>
        <end position="47"/>
    </location>
</feature>
<dbReference type="PANTHER" id="PTHR32285">
    <property type="entry name" value="PROTEIN TRICHOME BIREFRINGENCE-LIKE 9-RELATED"/>
    <property type="match status" value="1"/>
</dbReference>
<gene>
    <name evidence="3" type="ORF">OIU77_021307</name>
</gene>
<dbReference type="EMBL" id="JAPFFI010000004">
    <property type="protein sequence ID" value="KAJ6396249.1"/>
    <property type="molecule type" value="Genomic_DNA"/>
</dbReference>
<keyword evidence="1" id="KW-1133">Transmembrane helix</keyword>
<feature type="domain" description="Trichome birefringence-like N-terminal" evidence="2">
    <location>
        <begin position="56"/>
        <end position="106"/>
    </location>
</feature>
<evidence type="ECO:0000313" key="4">
    <source>
        <dbReference type="Proteomes" id="UP001141253"/>
    </source>
</evidence>
<reference evidence="3" key="1">
    <citation type="submission" date="2022-10" db="EMBL/GenBank/DDBJ databases">
        <authorList>
            <person name="Hyden B.L."/>
            <person name="Feng K."/>
            <person name="Yates T."/>
            <person name="Jawdy S."/>
            <person name="Smart L.B."/>
            <person name="Muchero W."/>
        </authorList>
    </citation>
    <scope>NUCLEOTIDE SEQUENCE</scope>
    <source>
        <tissue evidence="3">Shoot tip</tissue>
    </source>
</reference>
<organism evidence="3 4">
    <name type="scientific">Salix suchowensis</name>
    <dbReference type="NCBI Taxonomy" id="1278906"/>
    <lineage>
        <taxon>Eukaryota</taxon>
        <taxon>Viridiplantae</taxon>
        <taxon>Streptophyta</taxon>
        <taxon>Embryophyta</taxon>
        <taxon>Tracheophyta</taxon>
        <taxon>Spermatophyta</taxon>
        <taxon>Magnoliopsida</taxon>
        <taxon>eudicotyledons</taxon>
        <taxon>Gunneridae</taxon>
        <taxon>Pentapetalae</taxon>
        <taxon>rosids</taxon>
        <taxon>fabids</taxon>
        <taxon>Malpighiales</taxon>
        <taxon>Salicaceae</taxon>
        <taxon>Saliceae</taxon>
        <taxon>Salix</taxon>
    </lineage>
</organism>
<reference evidence="3" key="2">
    <citation type="journal article" date="2023" name="Int. J. Mol. Sci.">
        <title>De Novo Assembly and Annotation of 11 Diverse Shrub Willow (Salix) Genomes Reveals Novel Gene Organization in Sex-Linked Regions.</title>
        <authorList>
            <person name="Hyden B."/>
            <person name="Feng K."/>
            <person name="Yates T.B."/>
            <person name="Jawdy S."/>
            <person name="Cereghino C."/>
            <person name="Smart L.B."/>
            <person name="Muchero W."/>
        </authorList>
    </citation>
    <scope>NUCLEOTIDE SEQUENCE</scope>
    <source>
        <tissue evidence="3">Shoot tip</tissue>
    </source>
</reference>
<dbReference type="PANTHER" id="PTHR32285:SF167">
    <property type="entry name" value="TRICHOME BIREFRINGENCE-LIKE N-TERMINAL DOMAIN-CONTAINING PROTEIN"/>
    <property type="match status" value="1"/>
</dbReference>
<dbReference type="InterPro" id="IPR025846">
    <property type="entry name" value="TBL_N"/>
</dbReference>
<dbReference type="Pfam" id="PF14416">
    <property type="entry name" value="PMR5N"/>
    <property type="match status" value="1"/>
</dbReference>
<name>A0ABQ9CCP3_9ROSI</name>
<evidence type="ECO:0000313" key="3">
    <source>
        <dbReference type="EMBL" id="KAJ6396249.1"/>
    </source>
</evidence>
<evidence type="ECO:0000259" key="2">
    <source>
        <dbReference type="Pfam" id="PF14416"/>
    </source>
</evidence>
<dbReference type="InterPro" id="IPR029962">
    <property type="entry name" value="TBL"/>
</dbReference>